<dbReference type="Proteomes" id="UP000053766">
    <property type="component" value="Unassembled WGS sequence"/>
</dbReference>
<reference evidence="7" key="2">
    <citation type="journal article" date="2016" name="Sci. Rep.">
        <title>Dictyocaulus viviparus genome, variome and transcriptome elucidate lungworm biology and support future intervention.</title>
        <authorList>
            <person name="McNulty S.N."/>
            <person name="Strube C."/>
            <person name="Rosa B.A."/>
            <person name="Martin J.C."/>
            <person name="Tyagi R."/>
            <person name="Choi Y.J."/>
            <person name="Wang Q."/>
            <person name="Hallsworth Pepin K."/>
            <person name="Zhang X."/>
            <person name="Ozersky P."/>
            <person name="Wilson R.K."/>
            <person name="Sternberg P.W."/>
            <person name="Gasser R.B."/>
            <person name="Mitreva M."/>
        </authorList>
    </citation>
    <scope>NUCLEOTIDE SEQUENCE [LARGE SCALE GENOMIC DNA]</scope>
    <source>
        <strain evidence="7">HannoverDv2000</strain>
    </source>
</reference>
<dbReference type="InterPro" id="IPR000276">
    <property type="entry name" value="GPCR_Rhodpsn"/>
</dbReference>
<keyword evidence="4 5" id="KW-0472">Membrane</keyword>
<dbReference type="InterPro" id="IPR019424">
    <property type="entry name" value="7TM_GPCR_Srsx"/>
</dbReference>
<name>A0A0D8XPY7_DICVI</name>
<keyword evidence="7" id="KW-1185">Reference proteome</keyword>
<feature type="transmembrane region" description="Helical" evidence="5">
    <location>
        <begin position="227"/>
        <end position="244"/>
    </location>
</feature>
<dbReference type="Pfam" id="PF10320">
    <property type="entry name" value="7TM_GPCR_Srsx"/>
    <property type="match status" value="1"/>
</dbReference>
<feature type="transmembrane region" description="Helical" evidence="5">
    <location>
        <begin position="24"/>
        <end position="47"/>
    </location>
</feature>
<feature type="transmembrane region" description="Helical" evidence="5">
    <location>
        <begin position="95"/>
        <end position="118"/>
    </location>
</feature>
<comment type="subcellular location">
    <subcellularLocation>
        <location evidence="1">Membrane</location>
    </subcellularLocation>
</comment>
<dbReference type="PANTHER" id="PTHR23360">
    <property type="entry name" value="G-PROTEIN COUPLED RECEPTORS FAMILY 1 PROFILE DOMAIN-CONTAINING PROTEIN-RELATED"/>
    <property type="match status" value="1"/>
</dbReference>
<dbReference type="InterPro" id="IPR047130">
    <property type="entry name" value="7TM_GPCR_Srsx_nematod"/>
</dbReference>
<dbReference type="PANTHER" id="PTHR23360:SF29">
    <property type="entry name" value="G_PROTEIN_RECEP_F1_2 DOMAIN-CONTAINING PROTEIN"/>
    <property type="match status" value="1"/>
</dbReference>
<evidence type="ECO:0000256" key="3">
    <source>
        <dbReference type="ARBA" id="ARBA00022989"/>
    </source>
</evidence>
<evidence type="ECO:0000256" key="1">
    <source>
        <dbReference type="ARBA" id="ARBA00004370"/>
    </source>
</evidence>
<accession>A0A0D8XPY7</accession>
<dbReference type="AlphaFoldDB" id="A0A0D8XPY7"/>
<evidence type="ECO:0000256" key="2">
    <source>
        <dbReference type="ARBA" id="ARBA00022692"/>
    </source>
</evidence>
<dbReference type="GO" id="GO:0004930">
    <property type="term" value="F:G protein-coupled receptor activity"/>
    <property type="evidence" value="ECO:0007669"/>
    <property type="project" value="InterPro"/>
</dbReference>
<dbReference type="GO" id="GO:0016020">
    <property type="term" value="C:membrane"/>
    <property type="evidence" value="ECO:0007669"/>
    <property type="project" value="UniProtKB-SubCell"/>
</dbReference>
<gene>
    <name evidence="6" type="ORF">DICVIV_08082</name>
</gene>
<feature type="transmembrane region" description="Helical" evidence="5">
    <location>
        <begin position="54"/>
        <end position="75"/>
    </location>
</feature>
<dbReference type="OrthoDB" id="5835830at2759"/>
<feature type="transmembrane region" description="Helical" evidence="5">
    <location>
        <begin position="180"/>
        <end position="207"/>
    </location>
</feature>
<keyword evidence="2 5" id="KW-0812">Transmembrane</keyword>
<keyword evidence="3 5" id="KW-1133">Transmembrane helix</keyword>
<evidence type="ECO:0008006" key="8">
    <source>
        <dbReference type="Google" id="ProtNLM"/>
    </source>
</evidence>
<sequence length="326" mass="37105">MTGSYTILNSTLINEFNGIVTNNAINVIIAIISVLSNVILLGIFLGYRVFRGRYALLIQLCCGDLIYSIAIIYMGLESICIYSKALKTFKLPMKNGAICVLDIGLQLKLIVTILWMGVERFVAITFPVFYRLRVDGKPLRYIAAYVSAIIVIIVIGFGLLNASNRNHLMVPVCGRRATFGLLMGVFIYSLSIFCNIMSTVLNAIAYVKARKLMRTNIRREQQQLHTILCYLIISLFSTVLVSVPNTKSLFKLYVNEDRSAISKSLEWMQTLNTGLTLFVSMLLNQELRQHVWRLLSKNRFTKSKTRQPFFIGRFSPVFTQFAWYEL</sequence>
<evidence type="ECO:0000256" key="4">
    <source>
        <dbReference type="ARBA" id="ARBA00023136"/>
    </source>
</evidence>
<proteinExistence type="predicted"/>
<organism evidence="6 7">
    <name type="scientific">Dictyocaulus viviparus</name>
    <name type="common">Bovine lungworm</name>
    <dbReference type="NCBI Taxonomy" id="29172"/>
    <lineage>
        <taxon>Eukaryota</taxon>
        <taxon>Metazoa</taxon>
        <taxon>Ecdysozoa</taxon>
        <taxon>Nematoda</taxon>
        <taxon>Chromadorea</taxon>
        <taxon>Rhabditida</taxon>
        <taxon>Rhabditina</taxon>
        <taxon>Rhabditomorpha</taxon>
        <taxon>Strongyloidea</taxon>
        <taxon>Metastrongylidae</taxon>
        <taxon>Dictyocaulus</taxon>
    </lineage>
</organism>
<evidence type="ECO:0000256" key="5">
    <source>
        <dbReference type="SAM" id="Phobius"/>
    </source>
</evidence>
<evidence type="ECO:0000313" key="7">
    <source>
        <dbReference type="Proteomes" id="UP000053766"/>
    </source>
</evidence>
<feature type="transmembrane region" description="Helical" evidence="5">
    <location>
        <begin position="139"/>
        <end position="160"/>
    </location>
</feature>
<protein>
    <recommendedName>
        <fullName evidence="8">G-protein coupled receptors family 1 profile domain-containing protein</fullName>
    </recommendedName>
</protein>
<reference evidence="6 7" key="1">
    <citation type="submission" date="2013-11" db="EMBL/GenBank/DDBJ databases">
        <title>Draft genome of the bovine lungworm Dictyocaulus viviparus.</title>
        <authorList>
            <person name="Mitreva M."/>
        </authorList>
    </citation>
    <scope>NUCLEOTIDE SEQUENCE [LARGE SCALE GENOMIC DNA]</scope>
    <source>
        <strain evidence="6 7">HannoverDv2000</strain>
    </source>
</reference>
<dbReference type="EMBL" id="KN716382">
    <property type="protein sequence ID" value="KJH45854.1"/>
    <property type="molecule type" value="Genomic_DNA"/>
</dbReference>
<dbReference type="SMART" id="SM01381">
    <property type="entry name" value="7TM_GPCR_Srsx"/>
    <property type="match status" value="1"/>
</dbReference>
<dbReference type="Gene3D" id="1.20.1070.10">
    <property type="entry name" value="Rhodopsin 7-helix transmembrane proteins"/>
    <property type="match status" value="1"/>
</dbReference>
<dbReference type="SUPFAM" id="SSF81321">
    <property type="entry name" value="Family A G protein-coupled receptor-like"/>
    <property type="match status" value="1"/>
</dbReference>
<evidence type="ECO:0000313" key="6">
    <source>
        <dbReference type="EMBL" id="KJH45854.1"/>
    </source>
</evidence>